<keyword evidence="3" id="KW-1185">Reference proteome</keyword>
<evidence type="ECO:0000256" key="1">
    <source>
        <dbReference type="SAM" id="SignalP"/>
    </source>
</evidence>
<sequence length="122" mass="13414">MSKLLPLTALLLLLGAAGCNKPSLREQVANPRVGDVYVVQFQPPGTTEKRYFFYHVFRATPDSAYLHPASKDAATADADLSQPEFQPSANTMLYTKAQLAELLQEQAGDVNHAQLVQVRRAD</sequence>
<dbReference type="PROSITE" id="PS51257">
    <property type="entry name" value="PROKAR_LIPOPROTEIN"/>
    <property type="match status" value="1"/>
</dbReference>
<dbReference type="RefSeq" id="WP_129920071.1">
    <property type="nucleotide sequence ID" value="NZ_SEWE01000007.1"/>
</dbReference>
<organism evidence="2 3">
    <name type="scientific">Hymenobacter persicinus</name>
    <dbReference type="NCBI Taxonomy" id="2025506"/>
    <lineage>
        <taxon>Bacteria</taxon>
        <taxon>Pseudomonadati</taxon>
        <taxon>Bacteroidota</taxon>
        <taxon>Cytophagia</taxon>
        <taxon>Cytophagales</taxon>
        <taxon>Hymenobacteraceae</taxon>
        <taxon>Hymenobacter</taxon>
    </lineage>
</organism>
<evidence type="ECO:0000313" key="3">
    <source>
        <dbReference type="Proteomes" id="UP000294155"/>
    </source>
</evidence>
<protein>
    <recommendedName>
        <fullName evidence="4">Lipoprotein</fullName>
    </recommendedName>
</protein>
<keyword evidence="1" id="KW-0732">Signal</keyword>
<accession>A0A4Q5LEG2</accession>
<evidence type="ECO:0000313" key="2">
    <source>
        <dbReference type="EMBL" id="RYU82175.1"/>
    </source>
</evidence>
<comment type="caution">
    <text evidence="2">The sequence shown here is derived from an EMBL/GenBank/DDBJ whole genome shotgun (WGS) entry which is preliminary data.</text>
</comment>
<proteinExistence type="predicted"/>
<evidence type="ECO:0008006" key="4">
    <source>
        <dbReference type="Google" id="ProtNLM"/>
    </source>
</evidence>
<reference evidence="2 3" key="1">
    <citation type="submission" date="2019-02" db="EMBL/GenBank/DDBJ databases">
        <title>Bacterial novel species isolated from soil.</title>
        <authorList>
            <person name="Jung H.-Y."/>
        </authorList>
    </citation>
    <scope>NUCLEOTIDE SEQUENCE [LARGE SCALE GENOMIC DNA]</scope>
    <source>
        <strain evidence="2 3">1-3-3-3</strain>
    </source>
</reference>
<gene>
    <name evidence="2" type="ORF">EWM57_05180</name>
</gene>
<dbReference type="EMBL" id="SEWE01000007">
    <property type="protein sequence ID" value="RYU82175.1"/>
    <property type="molecule type" value="Genomic_DNA"/>
</dbReference>
<dbReference type="OrthoDB" id="883488at2"/>
<feature type="signal peptide" evidence="1">
    <location>
        <begin position="1"/>
        <end position="18"/>
    </location>
</feature>
<dbReference type="AlphaFoldDB" id="A0A4Q5LEG2"/>
<feature type="chain" id="PRO_5020201608" description="Lipoprotein" evidence="1">
    <location>
        <begin position="19"/>
        <end position="122"/>
    </location>
</feature>
<dbReference type="Proteomes" id="UP000294155">
    <property type="component" value="Unassembled WGS sequence"/>
</dbReference>
<name>A0A4Q5LEG2_9BACT</name>